<evidence type="ECO:0000313" key="4">
    <source>
        <dbReference type="EMBL" id="KAJ8450030.1"/>
    </source>
</evidence>
<dbReference type="GO" id="GO:0003700">
    <property type="term" value="F:DNA-binding transcription factor activity"/>
    <property type="evidence" value="ECO:0007669"/>
    <property type="project" value="TreeGrafter"/>
</dbReference>
<dbReference type="Proteomes" id="UP001153076">
    <property type="component" value="Unassembled WGS sequence"/>
</dbReference>
<dbReference type="OrthoDB" id="1057417at2759"/>
<dbReference type="GO" id="GO:0005634">
    <property type="term" value="C:nucleus"/>
    <property type="evidence" value="ECO:0007669"/>
    <property type="project" value="UniProtKB-SubCell"/>
</dbReference>
<evidence type="ECO:0000313" key="5">
    <source>
        <dbReference type="Proteomes" id="UP001153076"/>
    </source>
</evidence>
<protein>
    <recommendedName>
        <fullName evidence="3">Plant bHLH transcription factor ACT-like domain-containing protein</fullName>
    </recommendedName>
</protein>
<reference evidence="4" key="1">
    <citation type="submission" date="2022-04" db="EMBL/GenBank/DDBJ databases">
        <title>Carnegiea gigantea Genome sequencing and assembly v2.</title>
        <authorList>
            <person name="Copetti D."/>
            <person name="Sanderson M.J."/>
            <person name="Burquez A."/>
            <person name="Wojciechowski M.F."/>
        </authorList>
    </citation>
    <scope>NUCLEOTIDE SEQUENCE</scope>
    <source>
        <strain evidence="4">SGP5-SGP5p</strain>
        <tissue evidence="4">Aerial part</tissue>
    </source>
</reference>
<name>A0A9Q1QRV9_9CARY</name>
<feature type="domain" description="Plant bHLH transcription factor ACT-like" evidence="3">
    <location>
        <begin position="73"/>
        <end position="140"/>
    </location>
</feature>
<proteinExistence type="predicted"/>
<dbReference type="PANTHER" id="PTHR31945:SF27">
    <property type="entry name" value="TRANSCRIPTION FACTOR BHLH35-LIKE PROTEIN"/>
    <property type="match status" value="1"/>
</dbReference>
<comment type="subcellular location">
    <subcellularLocation>
        <location evidence="1">Nucleus</location>
    </subcellularLocation>
</comment>
<dbReference type="AlphaFoldDB" id="A0A9Q1QRV9"/>
<sequence length="168" mass="19063">MACKLSRMRIQKRMVFRRKLRILRNLTHSNSMKTTSIIMDAFLYISALKLKLQALKREKMNLIKHKDQLPLLEVNAEKLDKRRFHLRVTSKKGRDNLVYILEAFEEIGIGVVHAKVAGNGQFIMEAIVEVSQAKDESNNNADDHQGMDPSVLSAVVVKAIERSSGSSC</sequence>
<gene>
    <name evidence="4" type="ORF">Cgig2_029392</name>
</gene>
<evidence type="ECO:0000256" key="1">
    <source>
        <dbReference type="ARBA" id="ARBA00004123"/>
    </source>
</evidence>
<comment type="caution">
    <text evidence="4">The sequence shown here is derived from an EMBL/GenBank/DDBJ whole genome shotgun (WGS) entry which is preliminary data.</text>
</comment>
<dbReference type="GO" id="GO:0043565">
    <property type="term" value="F:sequence-specific DNA binding"/>
    <property type="evidence" value="ECO:0007669"/>
    <property type="project" value="TreeGrafter"/>
</dbReference>
<organism evidence="4 5">
    <name type="scientific">Carnegiea gigantea</name>
    <dbReference type="NCBI Taxonomy" id="171969"/>
    <lineage>
        <taxon>Eukaryota</taxon>
        <taxon>Viridiplantae</taxon>
        <taxon>Streptophyta</taxon>
        <taxon>Embryophyta</taxon>
        <taxon>Tracheophyta</taxon>
        <taxon>Spermatophyta</taxon>
        <taxon>Magnoliopsida</taxon>
        <taxon>eudicotyledons</taxon>
        <taxon>Gunneridae</taxon>
        <taxon>Pentapetalae</taxon>
        <taxon>Caryophyllales</taxon>
        <taxon>Cactineae</taxon>
        <taxon>Cactaceae</taxon>
        <taxon>Cactoideae</taxon>
        <taxon>Echinocereeae</taxon>
        <taxon>Carnegiea</taxon>
    </lineage>
</organism>
<evidence type="ECO:0000259" key="3">
    <source>
        <dbReference type="Pfam" id="PF22754"/>
    </source>
</evidence>
<dbReference type="PANTHER" id="PTHR31945">
    <property type="entry name" value="TRANSCRIPTION FACTOR SCREAM2-RELATED"/>
    <property type="match status" value="1"/>
</dbReference>
<dbReference type="InterPro" id="IPR051358">
    <property type="entry name" value="TF_AMS/ICE1/BHLH6-like"/>
</dbReference>
<accession>A0A9Q1QRV9</accession>
<dbReference type="Pfam" id="PF22754">
    <property type="entry name" value="bHLH-TF_ACT-like_plant"/>
    <property type="match status" value="1"/>
</dbReference>
<dbReference type="EMBL" id="JAKOGI010000018">
    <property type="protein sequence ID" value="KAJ8450030.1"/>
    <property type="molecule type" value="Genomic_DNA"/>
</dbReference>
<dbReference type="InterPro" id="IPR054502">
    <property type="entry name" value="bHLH-TF_ACT-like_plant"/>
</dbReference>
<evidence type="ECO:0000256" key="2">
    <source>
        <dbReference type="ARBA" id="ARBA00023242"/>
    </source>
</evidence>
<keyword evidence="5" id="KW-1185">Reference proteome</keyword>
<keyword evidence="2" id="KW-0539">Nucleus</keyword>